<protein>
    <submittedName>
        <fullName evidence="2">DUF975 family protein</fullName>
    </submittedName>
</protein>
<name>A0A9D1W143_9FIRM</name>
<gene>
    <name evidence="2" type="ORF">H9851_05570</name>
</gene>
<keyword evidence="1" id="KW-1133">Transmembrane helix</keyword>
<sequence length="207" mass="23115">MLARDFRHAAWERLHGNWGTMALATLVEGLLLGACGALTIFFVGGLATLLLSGALFLGFSIMALNVARGQQVQFVQMFDGFKNYGSALALSLLIYIFTFLWSLLLVFPGIIMSYAYSMSYYILADDPRLGANEARKRSIALMRGHKWRLFCLDFSFIGWWLLCILTLGILSFWIVPYHQTARAAFYRNLVGDNDAPVAEVNVPAKAN</sequence>
<dbReference type="PANTHER" id="PTHR40076:SF1">
    <property type="entry name" value="MEMBRANE PROTEIN"/>
    <property type="match status" value="1"/>
</dbReference>
<keyword evidence="1" id="KW-0812">Transmembrane</keyword>
<reference evidence="2" key="1">
    <citation type="journal article" date="2021" name="PeerJ">
        <title>Extensive microbial diversity within the chicken gut microbiome revealed by metagenomics and culture.</title>
        <authorList>
            <person name="Gilroy R."/>
            <person name="Ravi A."/>
            <person name="Getino M."/>
            <person name="Pursley I."/>
            <person name="Horton D.L."/>
            <person name="Alikhan N.F."/>
            <person name="Baker D."/>
            <person name="Gharbi K."/>
            <person name="Hall N."/>
            <person name="Watson M."/>
            <person name="Adriaenssens E.M."/>
            <person name="Foster-Nyarko E."/>
            <person name="Jarju S."/>
            <person name="Secka A."/>
            <person name="Antonio M."/>
            <person name="Oren A."/>
            <person name="Chaudhuri R.R."/>
            <person name="La Ragione R."/>
            <person name="Hildebrand F."/>
            <person name="Pallen M.J."/>
        </authorList>
    </citation>
    <scope>NUCLEOTIDE SEQUENCE</scope>
    <source>
        <strain evidence="2">2189</strain>
    </source>
</reference>
<dbReference type="EMBL" id="DXEW01000028">
    <property type="protein sequence ID" value="HIX50735.1"/>
    <property type="molecule type" value="Genomic_DNA"/>
</dbReference>
<feature type="transmembrane region" description="Helical" evidence="1">
    <location>
        <begin position="49"/>
        <end position="67"/>
    </location>
</feature>
<feature type="transmembrane region" description="Helical" evidence="1">
    <location>
        <begin position="21"/>
        <end position="43"/>
    </location>
</feature>
<organism evidence="2 3">
    <name type="scientific">Candidatus Borkfalkia faecavium</name>
    <dbReference type="NCBI Taxonomy" id="2838508"/>
    <lineage>
        <taxon>Bacteria</taxon>
        <taxon>Bacillati</taxon>
        <taxon>Bacillota</taxon>
        <taxon>Clostridia</taxon>
        <taxon>Christensenellales</taxon>
        <taxon>Christensenellaceae</taxon>
        <taxon>Candidatus Borkfalkia</taxon>
    </lineage>
</organism>
<accession>A0A9D1W143</accession>
<keyword evidence="1" id="KW-0472">Membrane</keyword>
<evidence type="ECO:0000313" key="3">
    <source>
        <dbReference type="Proteomes" id="UP000886847"/>
    </source>
</evidence>
<proteinExistence type="predicted"/>
<dbReference type="PANTHER" id="PTHR40076">
    <property type="entry name" value="MEMBRANE PROTEIN-RELATED"/>
    <property type="match status" value="1"/>
</dbReference>
<dbReference type="InterPro" id="IPR010380">
    <property type="entry name" value="DUF975"/>
</dbReference>
<comment type="caution">
    <text evidence="2">The sequence shown here is derived from an EMBL/GenBank/DDBJ whole genome shotgun (WGS) entry which is preliminary data.</text>
</comment>
<dbReference type="AlphaFoldDB" id="A0A9D1W143"/>
<evidence type="ECO:0000256" key="1">
    <source>
        <dbReference type="SAM" id="Phobius"/>
    </source>
</evidence>
<reference evidence="2" key="2">
    <citation type="submission" date="2021-04" db="EMBL/GenBank/DDBJ databases">
        <authorList>
            <person name="Gilroy R."/>
        </authorList>
    </citation>
    <scope>NUCLEOTIDE SEQUENCE</scope>
    <source>
        <strain evidence="2">2189</strain>
    </source>
</reference>
<dbReference type="Proteomes" id="UP000886847">
    <property type="component" value="Unassembled WGS sequence"/>
</dbReference>
<dbReference type="Pfam" id="PF06161">
    <property type="entry name" value="DUF975"/>
    <property type="match status" value="1"/>
</dbReference>
<evidence type="ECO:0000313" key="2">
    <source>
        <dbReference type="EMBL" id="HIX50735.1"/>
    </source>
</evidence>
<feature type="transmembrane region" description="Helical" evidence="1">
    <location>
        <begin position="157"/>
        <end position="177"/>
    </location>
</feature>
<feature type="transmembrane region" description="Helical" evidence="1">
    <location>
        <begin position="88"/>
        <end position="116"/>
    </location>
</feature>